<evidence type="ECO:0000256" key="1">
    <source>
        <dbReference type="SAM" id="MobiDB-lite"/>
    </source>
</evidence>
<dbReference type="Proteomes" id="UP000198891">
    <property type="component" value="Unassembled WGS sequence"/>
</dbReference>
<accession>A0A1H3TG25</accession>
<keyword evidence="3" id="KW-1185">Reference proteome</keyword>
<organism evidence="2 3">
    <name type="scientific">Herbiconiux ginsengi</name>
    <dbReference type="NCBI Taxonomy" id="381665"/>
    <lineage>
        <taxon>Bacteria</taxon>
        <taxon>Bacillati</taxon>
        <taxon>Actinomycetota</taxon>
        <taxon>Actinomycetes</taxon>
        <taxon>Micrococcales</taxon>
        <taxon>Microbacteriaceae</taxon>
        <taxon>Herbiconiux</taxon>
    </lineage>
</organism>
<dbReference type="AlphaFoldDB" id="A0A1H3TG25"/>
<proteinExistence type="predicted"/>
<protein>
    <submittedName>
        <fullName evidence="2">Uncharacterized protein</fullName>
    </submittedName>
</protein>
<feature type="region of interest" description="Disordered" evidence="1">
    <location>
        <begin position="75"/>
        <end position="98"/>
    </location>
</feature>
<evidence type="ECO:0000313" key="3">
    <source>
        <dbReference type="Proteomes" id="UP000198891"/>
    </source>
</evidence>
<dbReference type="RefSeq" id="WP_092557357.1">
    <property type="nucleotide sequence ID" value="NZ_FNPZ01000005.1"/>
</dbReference>
<gene>
    <name evidence="2" type="ORF">SAMN05216554_4108</name>
</gene>
<evidence type="ECO:0000313" key="2">
    <source>
        <dbReference type="EMBL" id="SDZ48289.1"/>
    </source>
</evidence>
<dbReference type="EMBL" id="FNPZ01000005">
    <property type="protein sequence ID" value="SDZ48289.1"/>
    <property type="molecule type" value="Genomic_DNA"/>
</dbReference>
<sequence length="98" mass="10067">MSDALVSSQEAADKARALVEAEVNAKVEVVRVLADAANAADAAELRAKEAAAAHESAWTAALKAGWSEKELRATGVRAPGQVGRRARPRASAATTSEG</sequence>
<reference evidence="2 3" key="1">
    <citation type="submission" date="2016-10" db="EMBL/GenBank/DDBJ databases">
        <authorList>
            <person name="de Groot N.N."/>
        </authorList>
    </citation>
    <scope>NUCLEOTIDE SEQUENCE [LARGE SCALE GENOMIC DNA]</scope>
    <source>
        <strain evidence="2 3">CGMCC 4.3491</strain>
    </source>
</reference>
<dbReference type="STRING" id="381665.SAMN05216554_4108"/>
<name>A0A1H3TG25_9MICO</name>
<feature type="compositionally biased region" description="Low complexity" evidence="1">
    <location>
        <begin position="89"/>
        <end position="98"/>
    </location>
</feature>